<accession>A0A1Z5K723</accession>
<keyword evidence="6 11" id="KW-0540">Nuclease</keyword>
<organism evidence="15 16">
    <name type="scientific">Fistulifera solaris</name>
    <name type="common">Oleaginous diatom</name>
    <dbReference type="NCBI Taxonomy" id="1519565"/>
    <lineage>
        <taxon>Eukaryota</taxon>
        <taxon>Sar</taxon>
        <taxon>Stramenopiles</taxon>
        <taxon>Ochrophyta</taxon>
        <taxon>Bacillariophyta</taxon>
        <taxon>Bacillariophyceae</taxon>
        <taxon>Bacillariophycidae</taxon>
        <taxon>Naviculales</taxon>
        <taxon>Naviculaceae</taxon>
        <taxon>Fistulifera</taxon>
    </lineage>
</organism>
<evidence type="ECO:0000256" key="13">
    <source>
        <dbReference type="SAM" id="MobiDB-lite"/>
    </source>
</evidence>
<dbReference type="AlphaFoldDB" id="A0A1Z5K723"/>
<evidence type="ECO:0000313" key="16">
    <source>
        <dbReference type="Proteomes" id="UP000198406"/>
    </source>
</evidence>
<dbReference type="SUPFAM" id="SSF53098">
    <property type="entry name" value="Ribonuclease H-like"/>
    <property type="match status" value="1"/>
</dbReference>
<dbReference type="InParanoid" id="A0A1Z5K723"/>
<reference evidence="15 16" key="1">
    <citation type="journal article" date="2015" name="Plant Cell">
        <title>Oil accumulation by the oleaginous diatom Fistulifera solaris as revealed by the genome and transcriptome.</title>
        <authorList>
            <person name="Tanaka T."/>
            <person name="Maeda Y."/>
            <person name="Veluchamy A."/>
            <person name="Tanaka M."/>
            <person name="Abida H."/>
            <person name="Marechal E."/>
            <person name="Bowler C."/>
            <person name="Muto M."/>
            <person name="Sunaga Y."/>
            <person name="Tanaka M."/>
            <person name="Yoshino T."/>
            <person name="Taniguchi T."/>
            <person name="Fukuda Y."/>
            <person name="Nemoto M."/>
            <person name="Matsumoto M."/>
            <person name="Wong P.S."/>
            <person name="Aburatani S."/>
            <person name="Fujibuchi W."/>
        </authorList>
    </citation>
    <scope>NUCLEOTIDE SEQUENCE [LARGE SCALE GENOMIC DNA]</scope>
    <source>
        <strain evidence="15 16">JPCC DA0580</strain>
    </source>
</reference>
<dbReference type="CDD" id="cd07182">
    <property type="entry name" value="RNase_HII_bacteria_HII_like"/>
    <property type="match status" value="1"/>
</dbReference>
<dbReference type="Pfam" id="PF01351">
    <property type="entry name" value="RNase_HII"/>
    <property type="match status" value="1"/>
</dbReference>
<dbReference type="Gene3D" id="3.30.420.10">
    <property type="entry name" value="Ribonuclease H-like superfamily/Ribonuclease H"/>
    <property type="match status" value="1"/>
</dbReference>
<dbReference type="EC" id="3.1.26.4" evidence="12"/>
<feature type="region of interest" description="Disordered" evidence="13">
    <location>
        <begin position="1"/>
        <end position="73"/>
    </location>
</feature>
<dbReference type="InterPro" id="IPR024567">
    <property type="entry name" value="RNase_HII/HIII_dom"/>
</dbReference>
<evidence type="ECO:0000256" key="5">
    <source>
        <dbReference type="ARBA" id="ARBA00022490"/>
    </source>
</evidence>
<dbReference type="NCBIfam" id="NF000595">
    <property type="entry name" value="PRK00015.1-3"/>
    <property type="match status" value="1"/>
</dbReference>
<comment type="caution">
    <text evidence="15">The sequence shown here is derived from an EMBL/GenBank/DDBJ whole genome shotgun (WGS) entry which is preliminary data.</text>
</comment>
<feature type="binding site" evidence="11">
    <location>
        <position position="236"/>
    </location>
    <ligand>
        <name>a divalent metal cation</name>
        <dbReference type="ChEBI" id="CHEBI:60240"/>
    </ligand>
</feature>
<keyword evidence="9 11" id="KW-0378">Hydrolase</keyword>
<dbReference type="EMBL" id="BDSP01000177">
    <property type="protein sequence ID" value="GAX22026.1"/>
    <property type="molecule type" value="Genomic_DNA"/>
</dbReference>
<dbReference type="PANTHER" id="PTHR10954">
    <property type="entry name" value="RIBONUCLEASE H2 SUBUNIT A"/>
    <property type="match status" value="1"/>
</dbReference>
<keyword evidence="5" id="KW-0963">Cytoplasm</keyword>
<dbReference type="GO" id="GO:0043137">
    <property type="term" value="P:DNA replication, removal of RNA primer"/>
    <property type="evidence" value="ECO:0007669"/>
    <property type="project" value="TreeGrafter"/>
</dbReference>
<evidence type="ECO:0000256" key="12">
    <source>
        <dbReference type="RuleBase" id="RU003515"/>
    </source>
</evidence>
<dbReference type="FunCoup" id="A0A1Z5K723">
    <property type="interactions" value="429"/>
</dbReference>
<evidence type="ECO:0000256" key="11">
    <source>
        <dbReference type="PROSITE-ProRule" id="PRU01319"/>
    </source>
</evidence>
<sequence length="336" mass="37193">MVRLISQQPLTPSAPPRRSPRFLATQVSVVTNDSEDEPLLQEEPKKRSRSVKTSTKSTEKKPRTTTKTKTEIGDAKDNTETICLPRTREDALKENNYSFIMGIDEAGRGPLCGPVVTAAAIIPTNIAGITDSKQITKEEQREILFDKILQSPNLRWAVAVMDAVKIDEINILQATLEGMRICAQAVLQGQVEDYPILTEASIQHTGCYIVCGASDAEGKPTTLQSIITEKAYALIDGNRLPKSMPCAAETIVKGDSREFSIAAASILAKVTRDRLMHAYDALYPEYDLKQNKGYPTAFHMKAVRDHGATIIHRRTFAPLKHMEMDENGKIITEPKD</sequence>
<evidence type="ECO:0000256" key="6">
    <source>
        <dbReference type="ARBA" id="ARBA00022722"/>
    </source>
</evidence>
<keyword evidence="7 11" id="KW-0479">Metal-binding</keyword>
<dbReference type="PANTHER" id="PTHR10954:SF23">
    <property type="entry name" value="RIBONUCLEASE"/>
    <property type="match status" value="1"/>
</dbReference>
<dbReference type="GO" id="GO:0046872">
    <property type="term" value="F:metal ion binding"/>
    <property type="evidence" value="ECO:0007669"/>
    <property type="project" value="UniProtKB-KW"/>
</dbReference>
<comment type="similarity">
    <text evidence="4 12">Belongs to the RNase HII family.</text>
</comment>
<name>A0A1Z5K723_FISSO</name>
<feature type="domain" description="RNase H type-2" evidence="14">
    <location>
        <begin position="98"/>
        <end position="328"/>
    </location>
</feature>
<evidence type="ECO:0000256" key="7">
    <source>
        <dbReference type="ARBA" id="ARBA00022723"/>
    </source>
</evidence>
<evidence type="ECO:0000256" key="9">
    <source>
        <dbReference type="ARBA" id="ARBA00022801"/>
    </source>
</evidence>
<evidence type="ECO:0000256" key="4">
    <source>
        <dbReference type="ARBA" id="ARBA00007383"/>
    </source>
</evidence>
<gene>
    <name evidence="15" type="ORF">FisN_6Hh273</name>
</gene>
<dbReference type="InterPro" id="IPR012337">
    <property type="entry name" value="RNaseH-like_sf"/>
</dbReference>
<dbReference type="OrthoDB" id="7462577at2759"/>
<comment type="function">
    <text evidence="2 12">Endonuclease that specifically degrades the RNA of RNA-DNA hybrids.</text>
</comment>
<dbReference type="GO" id="GO:0005737">
    <property type="term" value="C:cytoplasm"/>
    <property type="evidence" value="ECO:0007669"/>
    <property type="project" value="UniProtKB-SubCell"/>
</dbReference>
<comment type="subcellular location">
    <subcellularLocation>
        <location evidence="3">Cytoplasm</location>
    </subcellularLocation>
</comment>
<dbReference type="InterPro" id="IPR001352">
    <property type="entry name" value="RNase_HII/HIII"/>
</dbReference>
<dbReference type="PROSITE" id="PS51975">
    <property type="entry name" value="RNASE_H_2"/>
    <property type="match status" value="1"/>
</dbReference>
<comment type="cofactor">
    <cofactor evidence="11">
        <name>Mn(2+)</name>
        <dbReference type="ChEBI" id="CHEBI:29035"/>
    </cofactor>
    <cofactor evidence="11">
        <name>Mg(2+)</name>
        <dbReference type="ChEBI" id="CHEBI:18420"/>
    </cofactor>
    <text evidence="11">Manganese or magnesium. Binds 1 divalent metal ion per monomer in the absence of substrate. May bind a second metal ion after substrate binding.</text>
</comment>
<comment type="catalytic activity">
    <reaction evidence="1 11 12">
        <text>Endonucleolytic cleavage to 5'-phosphomonoester.</text>
        <dbReference type="EC" id="3.1.26.4"/>
    </reaction>
</comment>
<feature type="binding site" evidence="11">
    <location>
        <position position="105"/>
    </location>
    <ligand>
        <name>a divalent metal cation</name>
        <dbReference type="ChEBI" id="CHEBI:60240"/>
    </ligand>
</feature>
<dbReference type="InterPro" id="IPR022898">
    <property type="entry name" value="RNase_HII"/>
</dbReference>
<feature type="binding site" evidence="11">
    <location>
        <position position="104"/>
    </location>
    <ligand>
        <name>a divalent metal cation</name>
        <dbReference type="ChEBI" id="CHEBI:60240"/>
    </ligand>
</feature>
<dbReference type="GO" id="GO:0004523">
    <property type="term" value="F:RNA-DNA hybrid ribonuclease activity"/>
    <property type="evidence" value="ECO:0007669"/>
    <property type="project" value="UniProtKB-UniRule"/>
</dbReference>
<keyword evidence="10" id="KW-0464">Manganese</keyword>
<keyword evidence="8 11" id="KW-0255">Endonuclease</keyword>
<dbReference type="GO" id="GO:0003723">
    <property type="term" value="F:RNA binding"/>
    <property type="evidence" value="ECO:0007669"/>
    <property type="project" value="UniProtKB-UniRule"/>
</dbReference>
<evidence type="ECO:0000313" key="15">
    <source>
        <dbReference type="EMBL" id="GAX22026.1"/>
    </source>
</evidence>
<keyword evidence="16" id="KW-1185">Reference proteome</keyword>
<feature type="compositionally biased region" description="Basic and acidic residues" evidence="13">
    <location>
        <begin position="57"/>
        <end position="73"/>
    </location>
</feature>
<protein>
    <recommendedName>
        <fullName evidence="12">Ribonuclease</fullName>
        <ecNumber evidence="12">3.1.26.4</ecNumber>
    </recommendedName>
</protein>
<evidence type="ECO:0000256" key="2">
    <source>
        <dbReference type="ARBA" id="ARBA00004065"/>
    </source>
</evidence>
<dbReference type="Proteomes" id="UP000198406">
    <property type="component" value="Unassembled WGS sequence"/>
</dbReference>
<proteinExistence type="inferred from homology"/>
<evidence type="ECO:0000256" key="1">
    <source>
        <dbReference type="ARBA" id="ARBA00000077"/>
    </source>
</evidence>
<feature type="compositionally biased region" description="Polar residues" evidence="13">
    <location>
        <begin position="1"/>
        <end position="11"/>
    </location>
</feature>
<evidence type="ECO:0000259" key="14">
    <source>
        <dbReference type="PROSITE" id="PS51975"/>
    </source>
</evidence>
<dbReference type="GO" id="GO:0032299">
    <property type="term" value="C:ribonuclease H2 complex"/>
    <property type="evidence" value="ECO:0007669"/>
    <property type="project" value="TreeGrafter"/>
</dbReference>
<evidence type="ECO:0000256" key="10">
    <source>
        <dbReference type="ARBA" id="ARBA00023211"/>
    </source>
</evidence>
<evidence type="ECO:0000256" key="8">
    <source>
        <dbReference type="ARBA" id="ARBA00022759"/>
    </source>
</evidence>
<evidence type="ECO:0000256" key="3">
    <source>
        <dbReference type="ARBA" id="ARBA00004496"/>
    </source>
</evidence>
<dbReference type="GO" id="GO:0006298">
    <property type="term" value="P:mismatch repair"/>
    <property type="evidence" value="ECO:0007669"/>
    <property type="project" value="TreeGrafter"/>
</dbReference>
<dbReference type="InterPro" id="IPR036397">
    <property type="entry name" value="RNaseH_sf"/>
</dbReference>